<sequence>MHGVNKNIPIRPVILCGGSGTRLWPLSRRFEPKQFQKLVGDRSLFQETLERFSGASFGRPVILTNRDHEERVQVDLEGLDFGAGSPRIVVEPAIRSTAPAIAAAALVMLEEDADPVILVAPSDHSVGKPGLLVSAVEAGLAFALDGGIVLFGITPTAPETGFGYIRSGSTRIGAVHPVEAFVEKPDIEHARALVEDGRHSWNSGMFMFRASTIVAEMEIHAPAVLAAVREALLTAGRENGAVRLGEAFARAESVSIDNAVMEKSSRLGVIPVAPAWDDLGSFEALWRTSVQDRDENVVMGEVMLAGVRRSYVRAGRRVVAVVGLSNVVVVETEDAVLVASRALSQDVKLIAQRLTTEGHAAADRHALDVRACGSSRVVDTGDYGSVARISVGAGRVLDIAGDGEAEARHILVLEGNVAIRSGTGKAVLSAGQSFAWPNAEPLTFANLDDAEASLLVCSFLPRTSREIHYPARRNVS</sequence>
<dbReference type="InterPro" id="IPR029044">
    <property type="entry name" value="Nucleotide-diphossugar_trans"/>
</dbReference>
<evidence type="ECO:0000313" key="5">
    <source>
        <dbReference type="Proteomes" id="UP001429580"/>
    </source>
</evidence>
<proteinExistence type="inferred from homology"/>
<dbReference type="InterPro" id="IPR005835">
    <property type="entry name" value="NTP_transferase_dom"/>
</dbReference>
<dbReference type="PANTHER" id="PTHR46390:SF1">
    <property type="entry name" value="MANNOSE-1-PHOSPHATE GUANYLYLTRANSFERASE"/>
    <property type="match status" value="1"/>
</dbReference>
<keyword evidence="4" id="KW-0808">Transferase</keyword>
<dbReference type="NCBIfam" id="TIGR01479">
    <property type="entry name" value="GMP_PMI"/>
    <property type="match status" value="1"/>
</dbReference>
<dbReference type="Pfam" id="PF22640">
    <property type="entry name" value="ManC_GMP_beta-helix"/>
    <property type="match status" value="1"/>
</dbReference>
<dbReference type="Pfam" id="PF00483">
    <property type="entry name" value="NTP_transferase"/>
    <property type="match status" value="1"/>
</dbReference>
<dbReference type="InterPro" id="IPR006375">
    <property type="entry name" value="Man1P_GuaTrfase/Man6P_Isoase"/>
</dbReference>
<dbReference type="GO" id="GO:0016779">
    <property type="term" value="F:nucleotidyltransferase activity"/>
    <property type="evidence" value="ECO:0007669"/>
    <property type="project" value="UniProtKB-KW"/>
</dbReference>
<name>A0ABX0UY38_9HYPH</name>
<dbReference type="InterPro" id="IPR051161">
    <property type="entry name" value="Mannose-6P_isomerase_type2"/>
</dbReference>
<evidence type="ECO:0000259" key="3">
    <source>
        <dbReference type="Pfam" id="PF22640"/>
    </source>
</evidence>
<evidence type="ECO:0000313" key="4">
    <source>
        <dbReference type="EMBL" id="NIJ57866.1"/>
    </source>
</evidence>
<reference evidence="4 5" key="1">
    <citation type="submission" date="2020-03" db="EMBL/GenBank/DDBJ databases">
        <title>Genomic Encyclopedia of Type Strains, Phase IV (KMG-IV): sequencing the most valuable type-strain genomes for metagenomic binning, comparative biology and taxonomic classification.</title>
        <authorList>
            <person name="Goeker M."/>
        </authorList>
    </citation>
    <scope>NUCLEOTIDE SEQUENCE [LARGE SCALE GENOMIC DNA]</scope>
    <source>
        <strain evidence="4 5">DSM 103870</strain>
    </source>
</reference>
<comment type="caution">
    <text evidence="4">The sequence shown here is derived from an EMBL/GenBank/DDBJ whole genome shotgun (WGS) entry which is preliminary data.</text>
</comment>
<keyword evidence="5" id="KW-1185">Reference proteome</keyword>
<dbReference type="PANTHER" id="PTHR46390">
    <property type="entry name" value="MANNOSE-1-PHOSPHATE GUANYLYLTRANSFERASE"/>
    <property type="match status" value="1"/>
</dbReference>
<protein>
    <submittedName>
        <fullName evidence="4">Mannose-1-phosphate guanylyltransferase/mannose-6-phosphate isomerase</fullName>
    </submittedName>
</protein>
<comment type="similarity">
    <text evidence="1">Belongs to the mannose-6-phosphate isomerase type 2 family.</text>
</comment>
<keyword evidence="4" id="KW-0413">Isomerase</keyword>
<keyword evidence="4" id="KW-0548">Nucleotidyltransferase</keyword>
<dbReference type="InterPro" id="IPR011051">
    <property type="entry name" value="RmlC_Cupin_sf"/>
</dbReference>
<dbReference type="GO" id="GO:0016853">
    <property type="term" value="F:isomerase activity"/>
    <property type="evidence" value="ECO:0007669"/>
    <property type="project" value="UniProtKB-KW"/>
</dbReference>
<accession>A0ABX0UY38</accession>
<dbReference type="SUPFAM" id="SSF53448">
    <property type="entry name" value="Nucleotide-diphospho-sugar transferases"/>
    <property type="match status" value="1"/>
</dbReference>
<gene>
    <name evidence="4" type="ORF">FHS82_001702</name>
</gene>
<dbReference type="Proteomes" id="UP001429580">
    <property type="component" value="Unassembled WGS sequence"/>
</dbReference>
<dbReference type="InterPro" id="IPR054566">
    <property type="entry name" value="ManC/GMP-like_b-helix"/>
</dbReference>
<dbReference type="InterPro" id="IPR049577">
    <property type="entry name" value="GMPP_N"/>
</dbReference>
<dbReference type="RefSeq" id="WP_166950893.1">
    <property type="nucleotide sequence ID" value="NZ_JAASQI010000003.1"/>
</dbReference>
<feature type="domain" description="Nucleotidyl transferase" evidence="2">
    <location>
        <begin position="12"/>
        <end position="293"/>
    </location>
</feature>
<dbReference type="EMBL" id="JAASQI010000003">
    <property type="protein sequence ID" value="NIJ57866.1"/>
    <property type="molecule type" value="Genomic_DNA"/>
</dbReference>
<dbReference type="Gene3D" id="3.90.550.10">
    <property type="entry name" value="Spore Coat Polysaccharide Biosynthesis Protein SpsA, Chain A"/>
    <property type="match status" value="1"/>
</dbReference>
<organism evidence="4 5">
    <name type="scientific">Pseudochelatococcus lubricantis</name>
    <dbReference type="NCBI Taxonomy" id="1538102"/>
    <lineage>
        <taxon>Bacteria</taxon>
        <taxon>Pseudomonadati</taxon>
        <taxon>Pseudomonadota</taxon>
        <taxon>Alphaproteobacteria</taxon>
        <taxon>Hyphomicrobiales</taxon>
        <taxon>Chelatococcaceae</taxon>
        <taxon>Pseudochelatococcus</taxon>
    </lineage>
</organism>
<evidence type="ECO:0000256" key="1">
    <source>
        <dbReference type="RuleBase" id="RU004190"/>
    </source>
</evidence>
<evidence type="ECO:0000259" key="2">
    <source>
        <dbReference type="Pfam" id="PF00483"/>
    </source>
</evidence>
<dbReference type="SUPFAM" id="SSF51182">
    <property type="entry name" value="RmlC-like cupins"/>
    <property type="match status" value="1"/>
</dbReference>
<dbReference type="CDD" id="cd02509">
    <property type="entry name" value="GDP-M1P_Guanylyltransferase"/>
    <property type="match status" value="1"/>
</dbReference>
<feature type="domain" description="MannoseP isomerase/GMP-like beta-helix" evidence="3">
    <location>
        <begin position="308"/>
        <end position="354"/>
    </location>
</feature>